<dbReference type="PANTHER" id="PTHR33734:SF22">
    <property type="entry name" value="MEMBRANE-BOUND LYTIC MUREIN TRANSGLYCOSYLASE D"/>
    <property type="match status" value="1"/>
</dbReference>
<sequence>MQLTQTLKKKLTLGFGATVMATSLALLGTSQINAATVTVKSGDTVSELAKTYHSTIATIEKENGIGANHLILVGQQLTIGPSTTTSQRVTVQAGDTVSGLADKYHSSIRAIESANHIVGHLILVGQVIAIPTTTNPSVVATTSTPAATPAATKKVTSTTSVAVEQNTATTTQSVSKSSTNSTAVVGGSEAAAKAIIAQRESGGSYTARNGRYIGKYQLTASYLNGDYSPVNQERVANQYVASRYGSWTKALAFWNTNGWY</sequence>
<dbReference type="Gene3D" id="3.10.350.10">
    <property type="entry name" value="LysM domain"/>
    <property type="match status" value="2"/>
</dbReference>
<evidence type="ECO:0000313" key="4">
    <source>
        <dbReference type="Proteomes" id="UP000051315"/>
    </source>
</evidence>
<dbReference type="SUPFAM" id="SSF54106">
    <property type="entry name" value="LysM domain"/>
    <property type="match status" value="2"/>
</dbReference>
<dbReference type="AlphaFoldDB" id="A0A0R1VXP8"/>
<feature type="signal peptide" evidence="1">
    <location>
        <begin position="1"/>
        <end position="34"/>
    </location>
</feature>
<dbReference type="PROSITE" id="PS51782">
    <property type="entry name" value="LYSM"/>
    <property type="match status" value="2"/>
</dbReference>
<evidence type="ECO:0000259" key="2">
    <source>
        <dbReference type="PROSITE" id="PS51782"/>
    </source>
</evidence>
<dbReference type="STRING" id="1423735.FC15_GL001439"/>
<evidence type="ECO:0000313" key="3">
    <source>
        <dbReference type="EMBL" id="KRM10462.1"/>
    </source>
</evidence>
<proteinExistence type="predicted"/>
<name>A0A0R1VXP8_9LACO</name>
<organism evidence="3 4">
    <name type="scientific">Lapidilactobacillus concavus DSM 17758</name>
    <dbReference type="NCBI Taxonomy" id="1423735"/>
    <lineage>
        <taxon>Bacteria</taxon>
        <taxon>Bacillati</taxon>
        <taxon>Bacillota</taxon>
        <taxon>Bacilli</taxon>
        <taxon>Lactobacillales</taxon>
        <taxon>Lactobacillaceae</taxon>
        <taxon>Lapidilactobacillus</taxon>
    </lineage>
</organism>
<dbReference type="InterPro" id="IPR018392">
    <property type="entry name" value="LysM"/>
</dbReference>
<dbReference type="CDD" id="cd00118">
    <property type="entry name" value="LysM"/>
    <property type="match status" value="2"/>
</dbReference>
<gene>
    <name evidence="3" type="ORF">FC15_GL001439</name>
</gene>
<dbReference type="SMART" id="SM00257">
    <property type="entry name" value="LysM"/>
    <property type="match status" value="2"/>
</dbReference>
<keyword evidence="1" id="KW-0732">Signal</keyword>
<dbReference type="RefSeq" id="WP_083479090.1">
    <property type="nucleotide sequence ID" value="NZ_AZFX01000038.1"/>
</dbReference>
<keyword evidence="4" id="KW-1185">Reference proteome</keyword>
<comment type="caution">
    <text evidence="3">The sequence shown here is derived from an EMBL/GenBank/DDBJ whole genome shotgun (WGS) entry which is preliminary data.</text>
</comment>
<dbReference type="EMBL" id="AZFX01000038">
    <property type="protein sequence ID" value="KRM10462.1"/>
    <property type="molecule type" value="Genomic_DNA"/>
</dbReference>
<reference evidence="3 4" key="1">
    <citation type="journal article" date="2015" name="Genome Announc.">
        <title>Expanding the biotechnology potential of lactobacilli through comparative genomics of 213 strains and associated genera.</title>
        <authorList>
            <person name="Sun Z."/>
            <person name="Harris H.M."/>
            <person name="McCann A."/>
            <person name="Guo C."/>
            <person name="Argimon S."/>
            <person name="Zhang W."/>
            <person name="Yang X."/>
            <person name="Jeffery I.B."/>
            <person name="Cooney J.C."/>
            <person name="Kagawa T.F."/>
            <person name="Liu W."/>
            <person name="Song Y."/>
            <person name="Salvetti E."/>
            <person name="Wrobel A."/>
            <person name="Rasinkangas P."/>
            <person name="Parkhill J."/>
            <person name="Rea M.C."/>
            <person name="O'Sullivan O."/>
            <person name="Ritari J."/>
            <person name="Douillard F.P."/>
            <person name="Paul Ross R."/>
            <person name="Yang R."/>
            <person name="Briner A.E."/>
            <person name="Felis G.E."/>
            <person name="de Vos W.M."/>
            <person name="Barrangou R."/>
            <person name="Klaenhammer T.R."/>
            <person name="Caufield P.W."/>
            <person name="Cui Y."/>
            <person name="Zhang H."/>
            <person name="O'Toole P.W."/>
        </authorList>
    </citation>
    <scope>NUCLEOTIDE SEQUENCE [LARGE SCALE GENOMIC DNA]</scope>
    <source>
        <strain evidence="3 4">DSM 17758</strain>
    </source>
</reference>
<accession>A0A0R1VXP8</accession>
<feature type="domain" description="LysM" evidence="2">
    <location>
        <begin position="35"/>
        <end position="79"/>
    </location>
</feature>
<protein>
    <submittedName>
        <fullName evidence="3">Aggregation promoting factor</fullName>
    </submittedName>
</protein>
<dbReference type="Pfam" id="PF01476">
    <property type="entry name" value="LysM"/>
    <property type="match status" value="2"/>
</dbReference>
<dbReference type="PATRIC" id="fig|1423735.3.peg.1487"/>
<dbReference type="Proteomes" id="UP000051315">
    <property type="component" value="Unassembled WGS sequence"/>
</dbReference>
<feature type="chain" id="PRO_5006412459" evidence="1">
    <location>
        <begin position="35"/>
        <end position="260"/>
    </location>
</feature>
<dbReference type="PANTHER" id="PTHR33734">
    <property type="entry name" value="LYSM DOMAIN-CONTAINING GPI-ANCHORED PROTEIN 2"/>
    <property type="match status" value="1"/>
</dbReference>
<evidence type="ECO:0000256" key="1">
    <source>
        <dbReference type="SAM" id="SignalP"/>
    </source>
</evidence>
<dbReference type="InterPro" id="IPR036779">
    <property type="entry name" value="LysM_dom_sf"/>
</dbReference>
<feature type="domain" description="LysM" evidence="2">
    <location>
        <begin position="87"/>
        <end position="130"/>
    </location>
</feature>